<dbReference type="GO" id="GO:0043565">
    <property type="term" value="F:sequence-specific DNA binding"/>
    <property type="evidence" value="ECO:0007669"/>
    <property type="project" value="InterPro"/>
</dbReference>
<evidence type="ECO:0000259" key="4">
    <source>
        <dbReference type="PROSITE" id="PS01124"/>
    </source>
</evidence>
<accession>A0A9X4M7Z1</accession>
<dbReference type="AlphaFoldDB" id="A0A9X4M7Z1"/>
<evidence type="ECO:0000256" key="2">
    <source>
        <dbReference type="ARBA" id="ARBA00023125"/>
    </source>
</evidence>
<reference evidence="5" key="1">
    <citation type="submission" date="2022-08" db="EMBL/GenBank/DDBJ databases">
        <title>Genome analysis of Corynebacteriales strain.</title>
        <authorList>
            <person name="Lee S.D."/>
        </authorList>
    </citation>
    <scope>NUCLEOTIDE SEQUENCE</scope>
    <source>
        <strain evidence="5">D3-21</strain>
    </source>
</reference>
<name>A0A9X4M7Z1_9ACTN</name>
<protein>
    <submittedName>
        <fullName evidence="5">AraC family transcriptional regulator</fullName>
    </submittedName>
</protein>
<organism evidence="5 6">
    <name type="scientific">Speluncibacter jeojiensis</name>
    <dbReference type="NCBI Taxonomy" id="2710754"/>
    <lineage>
        <taxon>Bacteria</taxon>
        <taxon>Bacillati</taxon>
        <taxon>Actinomycetota</taxon>
        <taxon>Actinomycetes</taxon>
        <taxon>Mycobacteriales</taxon>
        <taxon>Speluncibacteraceae</taxon>
        <taxon>Speluncibacter</taxon>
    </lineage>
</organism>
<evidence type="ECO:0000256" key="1">
    <source>
        <dbReference type="ARBA" id="ARBA00023015"/>
    </source>
</evidence>
<keyword evidence="1" id="KW-0805">Transcription regulation</keyword>
<dbReference type="InterPro" id="IPR018060">
    <property type="entry name" value="HTH_AraC"/>
</dbReference>
<comment type="caution">
    <text evidence="5">The sequence shown here is derived from an EMBL/GenBank/DDBJ whole genome shotgun (WGS) entry which is preliminary data.</text>
</comment>
<dbReference type="SMART" id="SM00342">
    <property type="entry name" value="HTH_ARAC"/>
    <property type="match status" value="1"/>
</dbReference>
<dbReference type="InterPro" id="IPR050204">
    <property type="entry name" value="AraC_XylS_family_regulators"/>
</dbReference>
<dbReference type="Pfam" id="PF12852">
    <property type="entry name" value="Cupin_6"/>
    <property type="match status" value="1"/>
</dbReference>
<evidence type="ECO:0000256" key="3">
    <source>
        <dbReference type="ARBA" id="ARBA00023163"/>
    </source>
</evidence>
<dbReference type="PANTHER" id="PTHR46796:SF13">
    <property type="entry name" value="HTH-TYPE TRANSCRIPTIONAL ACTIVATOR RHAS"/>
    <property type="match status" value="1"/>
</dbReference>
<proteinExistence type="predicted"/>
<dbReference type="SUPFAM" id="SSF46689">
    <property type="entry name" value="Homeodomain-like"/>
    <property type="match status" value="2"/>
</dbReference>
<dbReference type="Gene3D" id="1.10.10.60">
    <property type="entry name" value="Homeodomain-like"/>
    <property type="match status" value="2"/>
</dbReference>
<dbReference type="InterPro" id="IPR018062">
    <property type="entry name" value="HTH_AraC-typ_CS"/>
</dbReference>
<dbReference type="EMBL" id="JANRHA010000020">
    <property type="protein sequence ID" value="MDG3016953.1"/>
    <property type="molecule type" value="Genomic_DNA"/>
</dbReference>
<evidence type="ECO:0000313" key="5">
    <source>
        <dbReference type="EMBL" id="MDG3016953.1"/>
    </source>
</evidence>
<dbReference type="PROSITE" id="PS01124">
    <property type="entry name" value="HTH_ARAC_FAMILY_2"/>
    <property type="match status" value="1"/>
</dbReference>
<dbReference type="InterPro" id="IPR032783">
    <property type="entry name" value="AraC_lig"/>
</dbReference>
<feature type="domain" description="HTH araC/xylS-type" evidence="4">
    <location>
        <begin position="211"/>
        <end position="309"/>
    </location>
</feature>
<dbReference type="RefSeq" id="WP_277830465.1">
    <property type="nucleotide sequence ID" value="NZ_JAAIVF010000001.1"/>
</dbReference>
<keyword evidence="6" id="KW-1185">Reference proteome</keyword>
<dbReference type="InterPro" id="IPR009057">
    <property type="entry name" value="Homeodomain-like_sf"/>
</dbReference>
<keyword evidence="2" id="KW-0238">DNA-binding</keyword>
<dbReference type="PROSITE" id="PS00041">
    <property type="entry name" value="HTH_ARAC_FAMILY_1"/>
    <property type="match status" value="1"/>
</dbReference>
<dbReference type="Proteomes" id="UP001152755">
    <property type="component" value="Unassembled WGS sequence"/>
</dbReference>
<dbReference type="GO" id="GO:0003700">
    <property type="term" value="F:DNA-binding transcription factor activity"/>
    <property type="evidence" value="ECO:0007669"/>
    <property type="project" value="InterPro"/>
</dbReference>
<dbReference type="Pfam" id="PF12833">
    <property type="entry name" value="HTH_18"/>
    <property type="match status" value="1"/>
</dbReference>
<evidence type="ECO:0000313" key="6">
    <source>
        <dbReference type="Proteomes" id="UP001152755"/>
    </source>
</evidence>
<gene>
    <name evidence="5" type="ORF">NVS88_20575</name>
</gene>
<keyword evidence="3" id="KW-0804">Transcription</keyword>
<sequence>MDALVGFLDGPRARGAFLLRSVLDPPWSLWIKDEAPLTIAAVVRGTAWVRYEGDDPRPLHPGDVAIMRGPDHYIVADSPDTAPQVIIGPGQVCTTVEGVTVAESMSQGVRTWGNTAQGATVMLTGTYSGDGVISRRLVDVLPRLIVMCDGQWDCPVIPLLADEIGKDEPGQEAVLDRLLDLLVVAALRAWLSRPDADAPAWYRAHADPVAGRALRLLQNNPEQPWTVAALAGEVGVSRAALARRFSTLVGEPPMAFLTGWRLTLAADLLLEPNATVASVARKVGYGSPFTFSTAFKRHHGCSPQTHRSTRLDDFRVPASS</sequence>
<dbReference type="PANTHER" id="PTHR46796">
    <property type="entry name" value="HTH-TYPE TRANSCRIPTIONAL ACTIVATOR RHAS-RELATED"/>
    <property type="match status" value="1"/>
</dbReference>